<sequence length="155" mass="18241">MKTIKFLVSTILILAVNFTFAQSDSQKMKTTTVKSYEYKKDGKTVPYKVTVFKTSTTPLKLDKKDKGELNQDREITPAKVTKLIYVDNDMYDDYDKYIVLRYSKEPEDSFELKPTDRGFKVVVDDRYVEYIFGEGVYFVNNEDKDFFFIDEFDTI</sequence>
<gene>
    <name evidence="2" type="ORF">SAMN04488508_105363</name>
</gene>
<proteinExistence type="predicted"/>
<organism evidence="2 3">
    <name type="scientific">Aquimarina spongiae</name>
    <dbReference type="NCBI Taxonomy" id="570521"/>
    <lineage>
        <taxon>Bacteria</taxon>
        <taxon>Pseudomonadati</taxon>
        <taxon>Bacteroidota</taxon>
        <taxon>Flavobacteriia</taxon>
        <taxon>Flavobacteriales</taxon>
        <taxon>Flavobacteriaceae</taxon>
        <taxon>Aquimarina</taxon>
    </lineage>
</organism>
<dbReference type="OrthoDB" id="1163357at2"/>
<reference evidence="3" key="1">
    <citation type="submission" date="2016-11" db="EMBL/GenBank/DDBJ databases">
        <authorList>
            <person name="Varghese N."/>
            <person name="Submissions S."/>
        </authorList>
    </citation>
    <scope>NUCLEOTIDE SEQUENCE [LARGE SCALE GENOMIC DNA]</scope>
    <source>
        <strain evidence="3">DSM 22623</strain>
    </source>
</reference>
<feature type="chain" id="PRO_5013382382" description="Intein N-terminal splicing region" evidence="1">
    <location>
        <begin position="22"/>
        <end position="155"/>
    </location>
</feature>
<keyword evidence="3" id="KW-1185">Reference proteome</keyword>
<dbReference type="EMBL" id="FQYP01000005">
    <property type="protein sequence ID" value="SHJ11399.1"/>
    <property type="molecule type" value="Genomic_DNA"/>
</dbReference>
<protein>
    <recommendedName>
        <fullName evidence="4">Intein N-terminal splicing region</fullName>
    </recommendedName>
</protein>
<dbReference type="RefSeq" id="WP_073316545.1">
    <property type="nucleotide sequence ID" value="NZ_FQYP01000005.1"/>
</dbReference>
<feature type="signal peptide" evidence="1">
    <location>
        <begin position="1"/>
        <end position="21"/>
    </location>
</feature>
<name>A0A1M6GN97_9FLAO</name>
<evidence type="ECO:0008006" key="4">
    <source>
        <dbReference type="Google" id="ProtNLM"/>
    </source>
</evidence>
<evidence type="ECO:0000256" key="1">
    <source>
        <dbReference type="SAM" id="SignalP"/>
    </source>
</evidence>
<dbReference type="Proteomes" id="UP000184432">
    <property type="component" value="Unassembled WGS sequence"/>
</dbReference>
<accession>A0A1M6GN97</accession>
<evidence type="ECO:0000313" key="2">
    <source>
        <dbReference type="EMBL" id="SHJ11399.1"/>
    </source>
</evidence>
<keyword evidence="1" id="KW-0732">Signal</keyword>
<dbReference type="STRING" id="570521.SAMN04488508_105363"/>
<dbReference type="AlphaFoldDB" id="A0A1M6GN97"/>
<evidence type="ECO:0000313" key="3">
    <source>
        <dbReference type="Proteomes" id="UP000184432"/>
    </source>
</evidence>